<gene>
    <name evidence="13" type="primary">ND1</name>
</gene>
<organism evidence="13">
    <name type="scientific">Echinolaelaps echidninus</name>
    <dbReference type="NCBI Taxonomy" id="2759148"/>
    <lineage>
        <taxon>Eukaryota</taxon>
        <taxon>Metazoa</taxon>
        <taxon>Ecdysozoa</taxon>
        <taxon>Arthropoda</taxon>
        <taxon>Chelicerata</taxon>
        <taxon>Arachnida</taxon>
        <taxon>Acari</taxon>
        <taxon>Parasitiformes</taxon>
        <taxon>Mesostigmata</taxon>
        <taxon>Gamasina</taxon>
        <taxon>Dermanyssoidea</taxon>
        <taxon>Laelapidae</taxon>
        <taxon>Echinolaelaps</taxon>
    </lineage>
</organism>
<protein>
    <recommendedName>
        <fullName evidence="4 11">NADH-ubiquinone oxidoreductase chain 1</fullName>
        <ecNumber evidence="11">7.1.1.2</ecNumber>
    </recommendedName>
</protein>
<dbReference type="EMBL" id="OQ734843">
    <property type="protein sequence ID" value="WNY36481.1"/>
    <property type="molecule type" value="Genomic_DNA"/>
</dbReference>
<evidence type="ECO:0000256" key="12">
    <source>
        <dbReference type="SAM" id="Phobius"/>
    </source>
</evidence>
<evidence type="ECO:0000256" key="5">
    <source>
        <dbReference type="ARBA" id="ARBA00022448"/>
    </source>
</evidence>
<geneLocation type="mitochondrion" evidence="13"/>
<feature type="transmembrane region" description="Helical" evidence="12">
    <location>
        <begin position="247"/>
        <end position="263"/>
    </location>
</feature>
<proteinExistence type="inferred from homology"/>
<reference evidence="13" key="1">
    <citation type="submission" date="2023-04" db="EMBL/GenBank/DDBJ databases">
        <authorList>
            <person name="Liang L."/>
        </authorList>
    </citation>
    <scope>NUCLEOTIDE SEQUENCE</scope>
</reference>
<dbReference type="GO" id="GO:0008137">
    <property type="term" value="F:NADH dehydrogenase (ubiquinone) activity"/>
    <property type="evidence" value="ECO:0007669"/>
    <property type="project" value="UniProtKB-EC"/>
</dbReference>
<evidence type="ECO:0000256" key="11">
    <source>
        <dbReference type="RuleBase" id="RU000473"/>
    </source>
</evidence>
<feature type="transmembrane region" description="Helical" evidence="12">
    <location>
        <begin position="219"/>
        <end position="241"/>
    </location>
</feature>
<comment type="function">
    <text evidence="1">Core subunit of the mitochondrial membrane respiratory chain NADH dehydrogenase (Complex I) that is believed to belong to the minimal assembly required for catalysis. Complex I functions in the transfer of electrons from NADH to the respiratory chain. The immediate electron acceptor for the enzyme is believed to be ubiquinone.</text>
</comment>
<name>A0AB74RXR3_9ACAR</name>
<keyword evidence="6 10" id="KW-0812">Transmembrane</keyword>
<feature type="transmembrane region" description="Helical" evidence="12">
    <location>
        <begin position="100"/>
        <end position="121"/>
    </location>
</feature>
<evidence type="ECO:0000256" key="3">
    <source>
        <dbReference type="ARBA" id="ARBA00010535"/>
    </source>
</evidence>
<comment type="subcellular location">
    <subcellularLocation>
        <location evidence="10">Mitochondrion inner membrane</location>
        <topology evidence="10">Multi-pass membrane protein</topology>
    </subcellularLocation>
    <subcellularLocation>
        <location evidence="2">Mitochondrion membrane</location>
        <topology evidence="2">Multi-pass membrane protein</topology>
    </subcellularLocation>
</comment>
<feature type="transmembrane region" description="Helical" evidence="12">
    <location>
        <begin position="6"/>
        <end position="23"/>
    </location>
</feature>
<comment type="similarity">
    <text evidence="3 10">Belongs to the complex I subunit 1 family.</text>
</comment>
<evidence type="ECO:0000256" key="6">
    <source>
        <dbReference type="ARBA" id="ARBA00022692"/>
    </source>
</evidence>
<evidence type="ECO:0000256" key="8">
    <source>
        <dbReference type="ARBA" id="ARBA00023075"/>
    </source>
</evidence>
<evidence type="ECO:0000313" key="13">
    <source>
        <dbReference type="EMBL" id="WNY36481.1"/>
    </source>
</evidence>
<dbReference type="EC" id="7.1.1.2" evidence="11"/>
<evidence type="ECO:0000256" key="2">
    <source>
        <dbReference type="ARBA" id="ARBA00004225"/>
    </source>
</evidence>
<feature type="transmembrane region" description="Helical" evidence="12">
    <location>
        <begin position="142"/>
        <end position="160"/>
    </location>
</feature>
<dbReference type="InterPro" id="IPR018086">
    <property type="entry name" value="NADH_UbQ_OxRdtase_su1_CS"/>
</dbReference>
<feature type="transmembrane region" description="Helical" evidence="12">
    <location>
        <begin position="275"/>
        <end position="299"/>
    </location>
</feature>
<keyword evidence="5" id="KW-0813">Transport</keyword>
<evidence type="ECO:0000256" key="7">
    <source>
        <dbReference type="ARBA" id="ARBA00022989"/>
    </source>
</evidence>
<dbReference type="Pfam" id="PF00146">
    <property type="entry name" value="NADHdh"/>
    <property type="match status" value="1"/>
</dbReference>
<dbReference type="PANTHER" id="PTHR11432">
    <property type="entry name" value="NADH DEHYDROGENASE SUBUNIT 1"/>
    <property type="match status" value="1"/>
</dbReference>
<keyword evidence="10" id="KW-0520">NAD</keyword>
<dbReference type="HAMAP" id="MF_01350">
    <property type="entry name" value="NDH1_NuoH"/>
    <property type="match status" value="1"/>
</dbReference>
<dbReference type="GO" id="GO:0003954">
    <property type="term" value="F:NADH dehydrogenase activity"/>
    <property type="evidence" value="ECO:0007669"/>
    <property type="project" value="TreeGrafter"/>
</dbReference>
<evidence type="ECO:0000256" key="1">
    <source>
        <dbReference type="ARBA" id="ARBA00003257"/>
    </source>
</evidence>
<dbReference type="GO" id="GO:0005743">
    <property type="term" value="C:mitochondrial inner membrane"/>
    <property type="evidence" value="ECO:0007669"/>
    <property type="project" value="UniProtKB-SubCell"/>
</dbReference>
<feature type="transmembrane region" description="Helical" evidence="12">
    <location>
        <begin position="60"/>
        <end position="88"/>
    </location>
</feature>
<keyword evidence="7 12" id="KW-1133">Transmembrane helix</keyword>
<keyword evidence="11 13" id="KW-0496">Mitochondrion</keyword>
<dbReference type="GO" id="GO:0009060">
    <property type="term" value="P:aerobic respiration"/>
    <property type="evidence" value="ECO:0007669"/>
    <property type="project" value="TreeGrafter"/>
</dbReference>
<sequence>MFFLKIIMIISTLISVAFITLVERKILSYIHYRKGPNKLALIGILQPIADAIKLFSKMKLFLNFFNSILYFSSPILALTLMLFLWSSIHFNYFNFFTMNYEMIFILVISSMNIYTIIFAGWSSNSKYAILGSYRGIAQSISYEVSFSFIIISIFIFMNNLNFNNFYFIQIIYFFFSFLPIFFLWFLTILAETNRTPFDLTEGESELVSGFNIEFSGIEFAIIFMAEYGNILFMSLISSILFLGGNNILIFIKIMFFSILFLIIRGTLVRMRYDKLMFLSWKSILPNSIFFLIFFFMIFYY</sequence>
<evidence type="ECO:0000256" key="10">
    <source>
        <dbReference type="RuleBase" id="RU000471"/>
    </source>
</evidence>
<dbReference type="InterPro" id="IPR001694">
    <property type="entry name" value="NADH_UbQ_OxRdtase_su1/FPO"/>
</dbReference>
<accession>A0AB74RXR3</accession>
<evidence type="ECO:0000256" key="9">
    <source>
        <dbReference type="ARBA" id="ARBA00023136"/>
    </source>
</evidence>
<keyword evidence="8 11" id="KW-0830">Ubiquinone</keyword>
<feature type="transmembrane region" description="Helical" evidence="12">
    <location>
        <begin position="166"/>
        <end position="189"/>
    </location>
</feature>
<dbReference type="PROSITE" id="PS00668">
    <property type="entry name" value="COMPLEX1_ND1_2"/>
    <property type="match status" value="1"/>
</dbReference>
<dbReference type="PANTHER" id="PTHR11432:SF3">
    <property type="entry name" value="NADH-UBIQUINONE OXIDOREDUCTASE CHAIN 1"/>
    <property type="match status" value="1"/>
</dbReference>
<evidence type="ECO:0000256" key="4">
    <source>
        <dbReference type="ARBA" id="ARBA00021009"/>
    </source>
</evidence>
<dbReference type="AlphaFoldDB" id="A0AB74RXR3"/>
<keyword evidence="9 12" id="KW-0472">Membrane</keyword>
<comment type="catalytic activity">
    <reaction evidence="11">
        <text>a ubiquinone + NADH + 5 H(+)(in) = a ubiquinol + NAD(+) + 4 H(+)(out)</text>
        <dbReference type="Rhea" id="RHEA:29091"/>
        <dbReference type="Rhea" id="RHEA-COMP:9565"/>
        <dbReference type="Rhea" id="RHEA-COMP:9566"/>
        <dbReference type="ChEBI" id="CHEBI:15378"/>
        <dbReference type="ChEBI" id="CHEBI:16389"/>
        <dbReference type="ChEBI" id="CHEBI:17976"/>
        <dbReference type="ChEBI" id="CHEBI:57540"/>
        <dbReference type="ChEBI" id="CHEBI:57945"/>
        <dbReference type="EC" id="7.1.1.2"/>
    </reaction>
</comment>